<dbReference type="EMBL" id="FODT01000004">
    <property type="protein sequence ID" value="SEO76806.1"/>
    <property type="molecule type" value="Genomic_DNA"/>
</dbReference>
<dbReference type="Proteomes" id="UP000199615">
    <property type="component" value="Unassembled WGS sequence"/>
</dbReference>
<comment type="similarity">
    <text evidence="2">Belongs to the CowN family.</text>
</comment>
<keyword evidence="4" id="KW-1185">Reference proteome</keyword>
<protein>
    <recommendedName>
        <fullName evidence="2">N(2)-fixation sustaining protein CowN</fullName>
    </recommendedName>
    <alternativeName>
        <fullName evidence="2">CO weal-nitrogenase</fullName>
    </alternativeName>
</protein>
<evidence type="ECO:0000313" key="3">
    <source>
        <dbReference type="EMBL" id="SEO76806.1"/>
    </source>
</evidence>
<sequence length="92" mass="10977">MSGSFDRYVSFKNCDWKVRSERVMARLQRHIDAAENPFWAYFAQKRTELREKQGLDDLRVLHNYLPTLRELLEDNGDLETLAMLEELEVNLM</sequence>
<proteinExistence type="inferred from homology"/>
<dbReference type="GO" id="GO:0009399">
    <property type="term" value="P:nitrogen fixation"/>
    <property type="evidence" value="ECO:0007669"/>
    <property type="project" value="UniProtKB-UniRule"/>
</dbReference>
<dbReference type="AlphaFoldDB" id="A0A1H8SE76"/>
<dbReference type="OrthoDB" id="7689335at2"/>
<dbReference type="Pfam" id="PF20543">
    <property type="entry name" value="CowN"/>
    <property type="match status" value="1"/>
</dbReference>
<keyword evidence="1 2" id="KW-0535">Nitrogen fixation</keyword>
<dbReference type="InterPro" id="IPR024899">
    <property type="entry name" value="CowN"/>
</dbReference>
<dbReference type="HAMAP" id="MF_02117">
    <property type="entry name" value="CowN"/>
    <property type="match status" value="1"/>
</dbReference>
<organism evidence="3 4">
    <name type="scientific">Rhodopseudomonas pseudopalustris</name>
    <dbReference type="NCBI Taxonomy" id="1513892"/>
    <lineage>
        <taxon>Bacteria</taxon>
        <taxon>Pseudomonadati</taxon>
        <taxon>Pseudomonadota</taxon>
        <taxon>Alphaproteobacteria</taxon>
        <taxon>Hyphomicrobiales</taxon>
        <taxon>Nitrobacteraceae</taxon>
        <taxon>Rhodopseudomonas</taxon>
    </lineage>
</organism>
<dbReference type="RefSeq" id="WP_011502634.1">
    <property type="nucleotide sequence ID" value="NZ_FODT01000004.1"/>
</dbReference>
<evidence type="ECO:0000256" key="2">
    <source>
        <dbReference type="HAMAP-Rule" id="MF_02117"/>
    </source>
</evidence>
<reference evidence="4" key="1">
    <citation type="submission" date="2016-10" db="EMBL/GenBank/DDBJ databases">
        <authorList>
            <person name="Varghese N."/>
            <person name="Submissions S."/>
        </authorList>
    </citation>
    <scope>NUCLEOTIDE SEQUENCE [LARGE SCALE GENOMIC DNA]</scope>
    <source>
        <strain evidence="4">DSM 123</strain>
    </source>
</reference>
<comment type="function">
    <text evidence="2">Is required to sustain N(2)-dependent growth in the presence of low levels of carbon monoxide (CO). Probably acts by protecting the N(2) fixation ability of the nitrogenase complex, which is inactivated in the presence of CO.</text>
</comment>
<accession>A0A1H8SE76</accession>
<evidence type="ECO:0000256" key="1">
    <source>
        <dbReference type="ARBA" id="ARBA00023231"/>
    </source>
</evidence>
<evidence type="ECO:0000313" key="4">
    <source>
        <dbReference type="Proteomes" id="UP000199615"/>
    </source>
</evidence>
<name>A0A1H8SE76_9BRAD</name>
<dbReference type="NCBIfam" id="NF033689">
    <property type="entry name" value="N2Fix_CO_CowN"/>
    <property type="match status" value="1"/>
</dbReference>
<gene>
    <name evidence="2" type="primary">cowN</name>
    <name evidence="3" type="ORF">SAMN05444123_104429</name>
</gene>